<accession>A0ABY4PC71</accession>
<dbReference type="InterPro" id="IPR050834">
    <property type="entry name" value="Glycosyltransf_2"/>
</dbReference>
<dbReference type="SUPFAM" id="SSF53448">
    <property type="entry name" value="Nucleotide-diphospho-sugar transferases"/>
    <property type="match status" value="1"/>
</dbReference>
<keyword evidence="3" id="KW-1185">Reference proteome</keyword>
<evidence type="ECO:0000313" key="2">
    <source>
        <dbReference type="EMBL" id="UQS83291.1"/>
    </source>
</evidence>
<gene>
    <name evidence="2" type="ORF">MOO47_05805</name>
</gene>
<dbReference type="CDD" id="cd00761">
    <property type="entry name" value="Glyco_tranf_GTA_type"/>
    <property type="match status" value="1"/>
</dbReference>
<dbReference type="InterPro" id="IPR001173">
    <property type="entry name" value="Glyco_trans_2-like"/>
</dbReference>
<dbReference type="PANTHER" id="PTHR43685:SF2">
    <property type="entry name" value="GLYCOSYLTRANSFERASE 2-LIKE DOMAIN-CONTAINING PROTEIN"/>
    <property type="match status" value="1"/>
</dbReference>
<dbReference type="InterPro" id="IPR029044">
    <property type="entry name" value="Nucleotide-diphossugar_trans"/>
</dbReference>
<evidence type="ECO:0000259" key="1">
    <source>
        <dbReference type="Pfam" id="PF00535"/>
    </source>
</evidence>
<dbReference type="Proteomes" id="UP000831947">
    <property type="component" value="Chromosome"/>
</dbReference>
<evidence type="ECO:0000313" key="3">
    <source>
        <dbReference type="Proteomes" id="UP000831947"/>
    </source>
</evidence>
<protein>
    <submittedName>
        <fullName evidence="2">Glycosyltransferase family 2 protein</fullName>
    </submittedName>
</protein>
<dbReference type="Pfam" id="PF00535">
    <property type="entry name" value="Glycos_transf_2"/>
    <property type="match status" value="1"/>
</dbReference>
<proteinExistence type="predicted"/>
<name>A0ABY4PC71_9LACO</name>
<organism evidence="2 3">
    <name type="scientific">Bombilactobacillus thymidiniphilus</name>
    <dbReference type="NCBI Taxonomy" id="2923363"/>
    <lineage>
        <taxon>Bacteria</taxon>
        <taxon>Bacillati</taxon>
        <taxon>Bacillota</taxon>
        <taxon>Bacilli</taxon>
        <taxon>Lactobacillales</taxon>
        <taxon>Lactobacillaceae</taxon>
        <taxon>Bombilactobacillus</taxon>
    </lineage>
</organism>
<dbReference type="RefSeq" id="WP_249512517.1">
    <property type="nucleotide sequence ID" value="NZ_CP093365.1"/>
</dbReference>
<feature type="domain" description="Glycosyltransferase 2-like" evidence="1">
    <location>
        <begin position="10"/>
        <end position="137"/>
    </location>
</feature>
<reference evidence="2 3" key="1">
    <citation type="journal article" date="2022" name="Int. J. Syst. Evol. Microbiol.">
        <title>Apilactobacillus apisilvae sp. nov., Nicolia spurrieriana gen. nov. sp. nov., Bombilactobacillus folatiphilus sp. nov. and Bombilactobacillus thymidiniphilus sp. nov., four new lactic acid bacterial isolates from stingless bees Tetragonula carbonaria and Austroplebeia australis.</title>
        <authorList>
            <person name="Oliphant S.A."/>
            <person name="Watson-Haigh N.S."/>
            <person name="Sumby K.M."/>
            <person name="Gardner J."/>
            <person name="Groom S."/>
            <person name="Jiranek V."/>
        </authorList>
    </citation>
    <scope>NUCLEOTIDE SEQUENCE [LARGE SCALE GENOMIC DNA]</scope>
    <source>
        <strain evidence="2 3">SG4_A1</strain>
    </source>
</reference>
<dbReference type="Gene3D" id="3.90.550.10">
    <property type="entry name" value="Spore Coat Polysaccharide Biosynthesis Protein SpsA, Chain A"/>
    <property type="match status" value="1"/>
</dbReference>
<dbReference type="EMBL" id="CP093365">
    <property type="protein sequence ID" value="UQS83291.1"/>
    <property type="molecule type" value="Genomic_DNA"/>
</dbReference>
<sequence>MNKINSPFISIIIPVYNAAHYLPQTLDSVLQQTEQNFEILILDDYSIDDSFLIAQNYAHLYPQVHCWQNPTNLGVAKTRNRGVKKAQGEWIAFLDADDQWKPTKLAQQRQVMLENSTAQFIFTEATFCDQKGQIIDYHLSVPKFINYHKLLKQNKIPCSSVLIAKSLLVSHPLPDGDGFHEDYATWLAILKTGVVAQGVQLPLIIYRLDKTSKSGNKIKSISMTYRTYRQSGLSVVHTLYYLTWYLFKNSIKYFKLMTKLMKGKLKSEAA</sequence>
<dbReference type="PANTHER" id="PTHR43685">
    <property type="entry name" value="GLYCOSYLTRANSFERASE"/>
    <property type="match status" value="1"/>
</dbReference>